<dbReference type="AlphaFoldDB" id="A0A967EXW4"/>
<dbReference type="EMBL" id="JAAQPH010000009">
    <property type="protein sequence ID" value="NIA69442.1"/>
    <property type="molecule type" value="Genomic_DNA"/>
</dbReference>
<keyword evidence="1" id="KW-0732">Signal</keyword>
<comment type="caution">
    <text evidence="2">The sequence shown here is derived from an EMBL/GenBank/DDBJ whole genome shotgun (WGS) entry which is preliminary data.</text>
</comment>
<reference evidence="2" key="1">
    <citation type="submission" date="2020-03" db="EMBL/GenBank/DDBJ databases">
        <title>Genome of Pelagibius litoralis DSM 21314T.</title>
        <authorList>
            <person name="Wang G."/>
        </authorList>
    </citation>
    <scope>NUCLEOTIDE SEQUENCE</scope>
    <source>
        <strain evidence="2">DSM 21314</strain>
    </source>
</reference>
<evidence type="ECO:0000256" key="1">
    <source>
        <dbReference type="SAM" id="SignalP"/>
    </source>
</evidence>
<organism evidence="2 3">
    <name type="scientific">Pelagibius litoralis</name>
    <dbReference type="NCBI Taxonomy" id="374515"/>
    <lineage>
        <taxon>Bacteria</taxon>
        <taxon>Pseudomonadati</taxon>
        <taxon>Pseudomonadota</taxon>
        <taxon>Alphaproteobacteria</taxon>
        <taxon>Rhodospirillales</taxon>
        <taxon>Rhodovibrionaceae</taxon>
        <taxon>Pelagibius</taxon>
    </lineage>
</organism>
<evidence type="ECO:0000313" key="2">
    <source>
        <dbReference type="EMBL" id="NIA69442.1"/>
    </source>
</evidence>
<accession>A0A967EXW4</accession>
<dbReference type="Proteomes" id="UP000761264">
    <property type="component" value="Unassembled WGS sequence"/>
</dbReference>
<gene>
    <name evidence="2" type="ORF">HBA54_12650</name>
</gene>
<keyword evidence="3" id="KW-1185">Reference proteome</keyword>
<evidence type="ECO:0000313" key="3">
    <source>
        <dbReference type="Proteomes" id="UP000761264"/>
    </source>
</evidence>
<dbReference type="RefSeq" id="WP_167225064.1">
    <property type="nucleotide sequence ID" value="NZ_JAAQPH010000009.1"/>
</dbReference>
<feature type="chain" id="PRO_5036948148" evidence="1">
    <location>
        <begin position="24"/>
        <end position="156"/>
    </location>
</feature>
<name>A0A967EXW4_9PROT</name>
<sequence>MLRISAAVVAALTLVATALPASASEAANRVINQARQDCRMFEEGILETTPQAIAFADLTGDAMPEEIVDASQFSCSTAASLFCGTGGCTITVIVDGTATEFLAKGWKVVDWGGQPILLLAVHGSACGGTNLRPCFEALVWSEGDFRSVDPRPDNDR</sequence>
<feature type="signal peptide" evidence="1">
    <location>
        <begin position="1"/>
        <end position="23"/>
    </location>
</feature>
<proteinExistence type="predicted"/>
<protein>
    <submittedName>
        <fullName evidence="2">Uncharacterized protein</fullName>
    </submittedName>
</protein>